<evidence type="ECO:0000256" key="6">
    <source>
        <dbReference type="ARBA" id="ARBA00023136"/>
    </source>
</evidence>
<proteinExistence type="inferred from homology"/>
<evidence type="ECO:0000256" key="2">
    <source>
        <dbReference type="ARBA" id="ARBA00008821"/>
    </source>
</evidence>
<accession>A0ABT1Y170</accession>
<dbReference type="InterPro" id="IPR006043">
    <property type="entry name" value="NCS2"/>
</dbReference>
<feature type="transmembrane region" description="Helical" evidence="7">
    <location>
        <begin position="231"/>
        <end position="252"/>
    </location>
</feature>
<comment type="caution">
    <text evidence="8">The sequence shown here is derived from an EMBL/GenBank/DDBJ whole genome shotgun (WGS) entry which is preliminary data.</text>
</comment>
<feature type="transmembrane region" description="Helical" evidence="7">
    <location>
        <begin position="189"/>
        <end position="211"/>
    </location>
</feature>
<feature type="transmembrane region" description="Helical" evidence="7">
    <location>
        <begin position="403"/>
        <end position="423"/>
    </location>
</feature>
<dbReference type="PANTHER" id="PTHR42810">
    <property type="entry name" value="PURINE PERMEASE C1399.01C-RELATED"/>
    <property type="match status" value="1"/>
</dbReference>
<feature type="transmembrane region" description="Helical" evidence="7">
    <location>
        <begin position="338"/>
        <end position="361"/>
    </location>
</feature>
<feature type="transmembrane region" description="Helical" evidence="7">
    <location>
        <begin position="50"/>
        <end position="70"/>
    </location>
</feature>
<dbReference type="Proteomes" id="UP001524944">
    <property type="component" value="Unassembled WGS sequence"/>
</dbReference>
<feature type="transmembrane region" description="Helical" evidence="7">
    <location>
        <begin position="273"/>
        <end position="295"/>
    </location>
</feature>
<keyword evidence="5 7" id="KW-1133">Transmembrane helix</keyword>
<reference evidence="8 9" key="1">
    <citation type="submission" date="2022-08" db="EMBL/GenBank/DDBJ databases">
        <title>Proteogenomics of the novel Dehalobacterium formicoaceticum strain EZ94 highlights a key role of methyltransferases during anaerobic dichloromethane degradation.</title>
        <authorList>
            <person name="Wasmund K."/>
        </authorList>
    </citation>
    <scope>NUCLEOTIDE SEQUENCE [LARGE SCALE GENOMIC DNA]</scope>
    <source>
        <strain evidence="8 9">EZ94</strain>
    </source>
</reference>
<feature type="transmembrane region" description="Helical" evidence="7">
    <location>
        <begin position="77"/>
        <end position="95"/>
    </location>
</feature>
<comment type="subcellular location">
    <subcellularLocation>
        <location evidence="1">Membrane</location>
        <topology evidence="1">Multi-pass membrane protein</topology>
    </subcellularLocation>
</comment>
<name>A0ABT1Y170_9FIRM</name>
<feature type="transmembrane region" description="Helical" evidence="7">
    <location>
        <begin position="132"/>
        <end position="151"/>
    </location>
</feature>
<keyword evidence="4 7" id="KW-0812">Transmembrane</keyword>
<evidence type="ECO:0000256" key="4">
    <source>
        <dbReference type="ARBA" id="ARBA00022692"/>
    </source>
</evidence>
<feature type="transmembrane region" description="Helical" evidence="7">
    <location>
        <begin position="373"/>
        <end position="396"/>
    </location>
</feature>
<feature type="transmembrane region" description="Helical" evidence="7">
    <location>
        <begin position="12"/>
        <end position="38"/>
    </location>
</feature>
<comment type="similarity">
    <text evidence="2">Belongs to the nucleobase:cation symporter-2 (NCS2) (TC 2.A.40) family.</text>
</comment>
<organism evidence="8 9">
    <name type="scientific">Dehalobacterium formicoaceticum</name>
    <dbReference type="NCBI Taxonomy" id="51515"/>
    <lineage>
        <taxon>Bacteria</taxon>
        <taxon>Bacillati</taxon>
        <taxon>Bacillota</taxon>
        <taxon>Clostridia</taxon>
        <taxon>Eubacteriales</taxon>
        <taxon>Peptococcaceae</taxon>
        <taxon>Dehalobacterium</taxon>
    </lineage>
</organism>
<sequence>MKFKYGLEDKPPIFQLIAFGLQWLAITVPIIIIVGKIVAGISGGSSEEQILYLQRLFFVVGVSQLVQILFGHRMPLIVGPATVLLVAIGASQGFGQSVIDTSIVISGLILALLAATGLFARLRQLFTPRVVATILILIAFTLTPMILNLITSTFGTISPFENLVFSLLLLLGIFAANKLLAPGFWKSTLLLWVIILGSIIYLLIFGEHFYIGEDTKIIAGFFHSLSFDFSVNPGVLLSFLICFLALSVNDLGSIQSVGAMLHTDHMEKRVTRGITLTGLLNVGAGLFGVVGTVNFSLSPGVIASTGVASRFTLVPTALGLMILAFLPKAIAFMGSIPSVIIGTTMIYIMCSQIAAGLMTAFHAQEGFAFEDGLVMGLSLMLSILISFLPQDVLITFPLFLRPVLGNGFVVGVISVLIMDHIIFRKK</sequence>
<gene>
    <name evidence="8" type="ORF">NVS47_03630</name>
</gene>
<dbReference type="EMBL" id="JANPWE010000001">
    <property type="protein sequence ID" value="MCR6544612.1"/>
    <property type="molecule type" value="Genomic_DNA"/>
</dbReference>
<evidence type="ECO:0000313" key="9">
    <source>
        <dbReference type="Proteomes" id="UP001524944"/>
    </source>
</evidence>
<dbReference type="PANTHER" id="PTHR42810:SF1">
    <property type="entry name" value="PURINE PERMEASE YWDJ-RELATED"/>
    <property type="match status" value="1"/>
</dbReference>
<feature type="transmembrane region" description="Helical" evidence="7">
    <location>
        <begin position="101"/>
        <end position="120"/>
    </location>
</feature>
<evidence type="ECO:0000256" key="1">
    <source>
        <dbReference type="ARBA" id="ARBA00004141"/>
    </source>
</evidence>
<protein>
    <submittedName>
        <fullName evidence="8">Purine/pyrimidine permease</fullName>
    </submittedName>
</protein>
<dbReference type="NCBIfam" id="NF037981">
    <property type="entry name" value="NCS2_1"/>
    <property type="match status" value="1"/>
</dbReference>
<keyword evidence="6 7" id="KW-0472">Membrane</keyword>
<evidence type="ECO:0000256" key="3">
    <source>
        <dbReference type="ARBA" id="ARBA00022448"/>
    </source>
</evidence>
<evidence type="ECO:0000256" key="7">
    <source>
        <dbReference type="SAM" id="Phobius"/>
    </source>
</evidence>
<keyword evidence="3" id="KW-0813">Transport</keyword>
<dbReference type="Pfam" id="PF00860">
    <property type="entry name" value="Xan_ur_permease"/>
    <property type="match status" value="1"/>
</dbReference>
<feature type="transmembrane region" description="Helical" evidence="7">
    <location>
        <begin position="163"/>
        <end position="180"/>
    </location>
</feature>
<dbReference type="RefSeq" id="WP_242965467.1">
    <property type="nucleotide sequence ID" value="NZ_CP022121.1"/>
</dbReference>
<feature type="transmembrane region" description="Helical" evidence="7">
    <location>
        <begin position="307"/>
        <end position="326"/>
    </location>
</feature>
<evidence type="ECO:0000256" key="5">
    <source>
        <dbReference type="ARBA" id="ARBA00022989"/>
    </source>
</evidence>
<evidence type="ECO:0000313" key="8">
    <source>
        <dbReference type="EMBL" id="MCR6544612.1"/>
    </source>
</evidence>
<keyword evidence="9" id="KW-1185">Reference proteome</keyword>